<feature type="transmembrane region" description="Helical" evidence="1">
    <location>
        <begin position="49"/>
        <end position="70"/>
    </location>
</feature>
<accession>A0A3P1SDX9</accession>
<keyword evidence="1" id="KW-1133">Transmembrane helix</keyword>
<sequence>MFGALLAQEFRFTLRSLLQILLWSAAVGIASAVMVATGLPVISHIGQFFLNMVIVGISIATLIVMTVHYWRSMHGSQAPFTHSIPVSGRMLFTAKVVYYLLAVGLSAIPTILAGLLLVSAQTIGQGGSLSATYAALWEGLVNLLSTLGTSSSGIVVVIMMLLASAASVIQLLGAITIGFSGRYPTRGYVGPVLSLAAFYMVNQIVAVVGMLFIPISLAIVNDTPTGIEYSMMLPDLINAVQSGGEPNLVGIGGPLATIPLGIIAGWWAIRSLEKHLYVR</sequence>
<comment type="caution">
    <text evidence="2">The sequence shown here is derived from an EMBL/GenBank/DDBJ whole genome shotgun (WGS) entry which is preliminary data.</text>
</comment>
<name>A0A3P1SDX9_9ACTO</name>
<dbReference type="EMBL" id="RQZF01000005">
    <property type="protein sequence ID" value="RRC95219.1"/>
    <property type="molecule type" value="Genomic_DNA"/>
</dbReference>
<dbReference type="RefSeq" id="WP_124870216.1">
    <property type="nucleotide sequence ID" value="NZ_RQZF01000005.1"/>
</dbReference>
<feature type="transmembrane region" description="Helical" evidence="1">
    <location>
        <begin position="154"/>
        <end position="180"/>
    </location>
</feature>
<gene>
    <name evidence="2" type="ORF">EII11_06185</name>
</gene>
<evidence type="ECO:0000313" key="3">
    <source>
        <dbReference type="Proteomes" id="UP000280444"/>
    </source>
</evidence>
<feature type="transmembrane region" description="Helical" evidence="1">
    <location>
        <begin position="192"/>
        <end position="220"/>
    </location>
</feature>
<keyword evidence="1" id="KW-0472">Membrane</keyword>
<evidence type="ECO:0000256" key="1">
    <source>
        <dbReference type="SAM" id="Phobius"/>
    </source>
</evidence>
<dbReference type="Proteomes" id="UP000280444">
    <property type="component" value="Unassembled WGS sequence"/>
</dbReference>
<proteinExistence type="predicted"/>
<evidence type="ECO:0000313" key="2">
    <source>
        <dbReference type="EMBL" id="RRC95219.1"/>
    </source>
</evidence>
<keyword evidence="3" id="KW-1185">Reference proteome</keyword>
<dbReference type="OrthoDB" id="4399269at2"/>
<feature type="transmembrane region" description="Helical" evidence="1">
    <location>
        <begin position="248"/>
        <end position="269"/>
    </location>
</feature>
<feature type="transmembrane region" description="Helical" evidence="1">
    <location>
        <begin position="96"/>
        <end position="118"/>
    </location>
</feature>
<protein>
    <submittedName>
        <fullName evidence="2">Uncharacterized protein</fullName>
    </submittedName>
</protein>
<feature type="transmembrane region" description="Helical" evidence="1">
    <location>
        <begin position="20"/>
        <end position="42"/>
    </location>
</feature>
<keyword evidence="1" id="KW-0812">Transmembrane</keyword>
<reference evidence="2 3" key="1">
    <citation type="submission" date="2018-11" db="EMBL/GenBank/DDBJ databases">
        <title>Genomes From Bacteria Associated with the Canine Oral Cavity: a Test Case for Automated Genome-Based Taxonomic Assignment.</title>
        <authorList>
            <person name="Coil D.A."/>
            <person name="Jospin G."/>
            <person name="Darling A.E."/>
            <person name="Wallis C."/>
            <person name="Davis I.J."/>
            <person name="Harris S."/>
            <person name="Eisen J.A."/>
            <person name="Holcombe L.J."/>
            <person name="O'Flynn C."/>
        </authorList>
    </citation>
    <scope>NUCLEOTIDE SEQUENCE [LARGE SCALE GENOMIC DNA]</scope>
    <source>
        <strain evidence="2 3">OH770</strain>
    </source>
</reference>
<dbReference type="AlphaFoldDB" id="A0A3P1SDX9"/>
<organism evidence="2 3">
    <name type="scientific">Schaalia canis</name>
    <dbReference type="NCBI Taxonomy" id="100469"/>
    <lineage>
        <taxon>Bacteria</taxon>
        <taxon>Bacillati</taxon>
        <taxon>Actinomycetota</taxon>
        <taxon>Actinomycetes</taxon>
        <taxon>Actinomycetales</taxon>
        <taxon>Actinomycetaceae</taxon>
        <taxon>Schaalia</taxon>
    </lineage>
</organism>